<evidence type="ECO:0000313" key="3">
    <source>
        <dbReference type="Proteomes" id="UP001152797"/>
    </source>
</evidence>
<gene>
    <name evidence="1" type="ORF">C1SCF055_LOCUS43080</name>
</gene>
<proteinExistence type="predicted"/>
<dbReference type="EMBL" id="CAMXCT010006699">
    <property type="protein sequence ID" value="CAI4018525.1"/>
    <property type="molecule type" value="Genomic_DNA"/>
</dbReference>
<name>A0A9P1GPB6_9DINO</name>
<reference evidence="2 3" key="2">
    <citation type="submission" date="2024-05" db="EMBL/GenBank/DDBJ databases">
        <authorList>
            <person name="Chen Y."/>
            <person name="Shah S."/>
            <person name="Dougan E. K."/>
            <person name="Thang M."/>
            <person name="Chan C."/>
        </authorList>
    </citation>
    <scope>NUCLEOTIDE SEQUENCE [LARGE SCALE GENOMIC DNA]</scope>
</reference>
<dbReference type="Proteomes" id="UP001152797">
    <property type="component" value="Unassembled WGS sequence"/>
</dbReference>
<dbReference type="AlphaFoldDB" id="A0A9P1GPB6"/>
<dbReference type="EMBL" id="CAMXCT020006699">
    <property type="protein sequence ID" value="CAL1171900.1"/>
    <property type="molecule type" value="Genomic_DNA"/>
</dbReference>
<evidence type="ECO:0000313" key="2">
    <source>
        <dbReference type="EMBL" id="CAL4805837.1"/>
    </source>
</evidence>
<sequence>MSSKGYLDVPLTIEVDPNLRGAHQYPDTIQEDIQCPPGISTLRQWGQTKIPSRKHAGKSFEEAHADLGYVHQIWNRRAVSAWLRSFQMYCRMRQHADPGPTSTTAEITQKPMPINSEKPAAAAMAAPKSEIKTTEPKVSLQVTCQEWTHVEKGKTIHQTQIAILEREVAIETQVSQIDIEENEN</sequence>
<reference evidence="1" key="1">
    <citation type="submission" date="2022-10" db="EMBL/GenBank/DDBJ databases">
        <authorList>
            <person name="Chen Y."/>
            <person name="Dougan E. K."/>
            <person name="Chan C."/>
            <person name="Rhodes N."/>
            <person name="Thang M."/>
        </authorList>
    </citation>
    <scope>NUCLEOTIDE SEQUENCE</scope>
</reference>
<protein>
    <submittedName>
        <fullName evidence="1">Uncharacterized protein</fullName>
    </submittedName>
</protein>
<comment type="caution">
    <text evidence="1">The sequence shown here is derived from an EMBL/GenBank/DDBJ whole genome shotgun (WGS) entry which is preliminary data.</text>
</comment>
<dbReference type="EMBL" id="CAMXCT030006699">
    <property type="protein sequence ID" value="CAL4805837.1"/>
    <property type="molecule type" value="Genomic_DNA"/>
</dbReference>
<organism evidence="1">
    <name type="scientific">Cladocopium goreaui</name>
    <dbReference type="NCBI Taxonomy" id="2562237"/>
    <lineage>
        <taxon>Eukaryota</taxon>
        <taxon>Sar</taxon>
        <taxon>Alveolata</taxon>
        <taxon>Dinophyceae</taxon>
        <taxon>Suessiales</taxon>
        <taxon>Symbiodiniaceae</taxon>
        <taxon>Cladocopium</taxon>
    </lineage>
</organism>
<evidence type="ECO:0000313" key="1">
    <source>
        <dbReference type="EMBL" id="CAI4018525.1"/>
    </source>
</evidence>
<keyword evidence="3" id="KW-1185">Reference proteome</keyword>
<accession>A0A9P1GPB6</accession>